<proteinExistence type="predicted"/>
<reference evidence="1 2" key="1">
    <citation type="submission" date="2020-04" db="EMBL/GenBank/DDBJ databases">
        <title>MicrobeNet Type strains.</title>
        <authorList>
            <person name="Nicholson A.C."/>
        </authorList>
    </citation>
    <scope>NUCLEOTIDE SEQUENCE [LARGE SCALE GENOMIC DNA]</scope>
    <source>
        <strain evidence="1 2">CCUG 61472</strain>
    </source>
</reference>
<sequence length="125" mass="13893">MMDKQATLAYRNARQALAGATIETLQNALKVMENTIIERGGELATPLVNDTAMAAYQAKVAQYMQINDDDKSNKQLINEITYYDTIAGDNIADLLGLIEDYPIFDEPLITKINDLVETYEATAQD</sequence>
<dbReference type="EMBL" id="JAAXPN010000002">
    <property type="protein sequence ID" value="NKZ23886.1"/>
    <property type="molecule type" value="Genomic_DNA"/>
</dbReference>
<protein>
    <submittedName>
        <fullName evidence="1">Uncharacterized protein</fullName>
    </submittedName>
</protein>
<comment type="caution">
    <text evidence="1">The sequence shown here is derived from an EMBL/GenBank/DDBJ whole genome shotgun (WGS) entry which is preliminary data.</text>
</comment>
<gene>
    <name evidence="1" type="ORF">HF964_03555</name>
</gene>
<dbReference type="Proteomes" id="UP000549765">
    <property type="component" value="Unassembled WGS sequence"/>
</dbReference>
<evidence type="ECO:0000313" key="2">
    <source>
        <dbReference type="Proteomes" id="UP000549765"/>
    </source>
</evidence>
<keyword evidence="2" id="KW-1185">Reference proteome</keyword>
<name>A0A7X6S373_9LACO</name>
<dbReference type="RefSeq" id="WP_168721685.1">
    <property type="nucleotide sequence ID" value="NZ_JAAXPN010000002.1"/>
</dbReference>
<accession>A0A7X6S373</accession>
<organism evidence="1 2">
    <name type="scientific">Periweissella fabalis</name>
    <dbReference type="NCBI Taxonomy" id="1070421"/>
    <lineage>
        <taxon>Bacteria</taxon>
        <taxon>Bacillati</taxon>
        <taxon>Bacillota</taxon>
        <taxon>Bacilli</taxon>
        <taxon>Lactobacillales</taxon>
        <taxon>Lactobacillaceae</taxon>
        <taxon>Periweissella</taxon>
    </lineage>
</organism>
<evidence type="ECO:0000313" key="1">
    <source>
        <dbReference type="EMBL" id="NKZ23886.1"/>
    </source>
</evidence>
<dbReference type="AlphaFoldDB" id="A0A7X6S373"/>